<keyword evidence="5" id="KW-0808">Transferase</keyword>
<dbReference type="CDD" id="cd00075">
    <property type="entry name" value="HATPase"/>
    <property type="match status" value="1"/>
</dbReference>
<evidence type="ECO:0000256" key="11">
    <source>
        <dbReference type="ARBA" id="ARBA00023012"/>
    </source>
</evidence>
<dbReference type="PRINTS" id="PR00344">
    <property type="entry name" value="BCTRLSENSOR"/>
</dbReference>
<dbReference type="InterPro" id="IPR029016">
    <property type="entry name" value="GAF-like_dom_sf"/>
</dbReference>
<evidence type="ECO:0000259" key="14">
    <source>
        <dbReference type="PROSITE" id="PS50109"/>
    </source>
</evidence>
<dbReference type="PROSITE" id="PS50109">
    <property type="entry name" value="HIS_KIN"/>
    <property type="match status" value="1"/>
</dbReference>
<dbReference type="GO" id="GO:0005886">
    <property type="term" value="C:plasma membrane"/>
    <property type="evidence" value="ECO:0007669"/>
    <property type="project" value="TreeGrafter"/>
</dbReference>
<dbReference type="EC" id="2.7.13.3" evidence="3"/>
<dbReference type="RefSeq" id="WP_073435950.1">
    <property type="nucleotide sequence ID" value="NZ_BJXU01000077.1"/>
</dbReference>
<dbReference type="EMBL" id="FRCA01000008">
    <property type="protein sequence ID" value="SHM41987.1"/>
    <property type="molecule type" value="Genomic_DNA"/>
</dbReference>
<dbReference type="PANTHER" id="PTHR45569:SF1">
    <property type="entry name" value="SENSOR PROTEIN KDPD"/>
    <property type="match status" value="1"/>
</dbReference>
<keyword evidence="8 16" id="KW-0418">Kinase</keyword>
<evidence type="ECO:0000256" key="7">
    <source>
        <dbReference type="ARBA" id="ARBA00022741"/>
    </source>
</evidence>
<dbReference type="Proteomes" id="UP000321726">
    <property type="component" value="Unassembled WGS sequence"/>
</dbReference>
<reference evidence="16 17" key="1">
    <citation type="submission" date="2016-11" db="EMBL/GenBank/DDBJ databases">
        <authorList>
            <person name="Jaros S."/>
            <person name="Januszkiewicz K."/>
            <person name="Wedrychowicz H."/>
        </authorList>
    </citation>
    <scope>NUCLEOTIDE SEQUENCE [LARGE SCALE GENOMIC DNA]</scope>
    <source>
        <strain evidence="16 17">DSM 4740</strain>
    </source>
</reference>
<evidence type="ECO:0000256" key="1">
    <source>
        <dbReference type="ARBA" id="ARBA00000085"/>
    </source>
</evidence>
<keyword evidence="4" id="KW-0597">Phosphoprotein</keyword>
<dbReference type="Pfam" id="PF13493">
    <property type="entry name" value="DUF4118"/>
    <property type="match status" value="1"/>
</dbReference>
<keyword evidence="12 13" id="KW-0472">Membrane</keyword>
<dbReference type="SUPFAM" id="SSF47384">
    <property type="entry name" value="Homodimeric domain of signal transducing histidine kinase"/>
    <property type="match status" value="1"/>
</dbReference>
<dbReference type="Gene3D" id="1.20.120.620">
    <property type="entry name" value="Backbone structure of the membrane domain of e. Coli histidine kinase receptor kdpd"/>
    <property type="match status" value="1"/>
</dbReference>
<dbReference type="Gene3D" id="3.30.565.10">
    <property type="entry name" value="Histidine kinase-like ATPase, C-terminal domain"/>
    <property type="match status" value="1"/>
</dbReference>
<dbReference type="FunFam" id="3.40.50.300:FF:000483">
    <property type="entry name" value="Sensor histidine kinase KdpD"/>
    <property type="match status" value="1"/>
</dbReference>
<dbReference type="OrthoDB" id="9806130at2"/>
<protein>
    <recommendedName>
        <fullName evidence="3">histidine kinase</fullName>
        <ecNumber evidence="3">2.7.13.3</ecNumber>
    </recommendedName>
</protein>
<dbReference type="Pfam" id="PF00512">
    <property type="entry name" value="HisKA"/>
    <property type="match status" value="1"/>
</dbReference>
<proteinExistence type="predicted"/>
<dbReference type="GO" id="GO:0005524">
    <property type="term" value="F:ATP binding"/>
    <property type="evidence" value="ECO:0007669"/>
    <property type="project" value="UniProtKB-KW"/>
</dbReference>
<reference evidence="15 18" key="2">
    <citation type="submission" date="2019-07" db="EMBL/GenBank/DDBJ databases">
        <title>Whole genome shotgun sequence of Halomonas cupida NBRC 102219.</title>
        <authorList>
            <person name="Hosoyama A."/>
            <person name="Uohara A."/>
            <person name="Ohji S."/>
            <person name="Ichikawa N."/>
        </authorList>
    </citation>
    <scope>NUCLEOTIDE SEQUENCE [LARGE SCALE GENOMIC DNA]</scope>
    <source>
        <strain evidence="15 18">NBRC 102219</strain>
    </source>
</reference>
<dbReference type="PANTHER" id="PTHR45569">
    <property type="entry name" value="SENSOR PROTEIN KDPD"/>
    <property type="match status" value="1"/>
</dbReference>
<evidence type="ECO:0000256" key="5">
    <source>
        <dbReference type="ARBA" id="ARBA00022679"/>
    </source>
</evidence>
<keyword evidence="6 13" id="KW-0812">Transmembrane</keyword>
<evidence type="ECO:0000256" key="4">
    <source>
        <dbReference type="ARBA" id="ARBA00022553"/>
    </source>
</evidence>
<dbReference type="GO" id="GO:0000155">
    <property type="term" value="F:phosphorelay sensor kinase activity"/>
    <property type="evidence" value="ECO:0007669"/>
    <property type="project" value="InterPro"/>
</dbReference>
<evidence type="ECO:0000256" key="12">
    <source>
        <dbReference type="ARBA" id="ARBA00023136"/>
    </source>
</evidence>
<keyword evidence="11" id="KW-0902">Two-component regulatory system</keyword>
<evidence type="ECO:0000256" key="8">
    <source>
        <dbReference type="ARBA" id="ARBA00022777"/>
    </source>
</evidence>
<comment type="subcellular location">
    <subcellularLocation>
        <location evidence="2">Membrane</location>
        <topology evidence="2">Multi-pass membrane protein</topology>
    </subcellularLocation>
</comment>
<dbReference type="Pfam" id="PF02702">
    <property type="entry name" value="KdpD"/>
    <property type="match status" value="1"/>
</dbReference>
<dbReference type="InterPro" id="IPR005467">
    <property type="entry name" value="His_kinase_dom"/>
</dbReference>
<name>A0A1M7INM3_9GAMM</name>
<organism evidence="16 17">
    <name type="scientific">Halomonas cupida</name>
    <dbReference type="NCBI Taxonomy" id="44933"/>
    <lineage>
        <taxon>Bacteria</taxon>
        <taxon>Pseudomonadati</taxon>
        <taxon>Pseudomonadota</taxon>
        <taxon>Gammaproteobacteria</taxon>
        <taxon>Oceanospirillales</taxon>
        <taxon>Halomonadaceae</taxon>
        <taxon>Halomonas</taxon>
    </lineage>
</organism>
<evidence type="ECO:0000256" key="10">
    <source>
        <dbReference type="ARBA" id="ARBA00022989"/>
    </source>
</evidence>
<dbReference type="SMART" id="SM00388">
    <property type="entry name" value="HisKA"/>
    <property type="match status" value="1"/>
</dbReference>
<evidence type="ECO:0000256" key="6">
    <source>
        <dbReference type="ARBA" id="ARBA00022692"/>
    </source>
</evidence>
<evidence type="ECO:0000256" key="3">
    <source>
        <dbReference type="ARBA" id="ARBA00012438"/>
    </source>
</evidence>
<dbReference type="Pfam" id="PF02518">
    <property type="entry name" value="HATPase_c"/>
    <property type="match status" value="1"/>
</dbReference>
<sequence length="901" mass="100102">MNRWGNDEASRPDPEALLKTARREVRGSLRIFLGAAPGVGKTYAMLRTARDLAGQGEQVTIGIIESHGRQETEDLCESLERIPLIEREHQGRAFHEYDLDATLNRAPDVVLVDELAHRNIPGGRHPRRYQDIEELLDAGIDVWTTLNVQHIESLNDVVARITGIRMRETVPDSLITRARDITLIDLTPDELIQRLKQGKVYVPEQARAALDGYFSISNLTALRELAMQTMAERVDSDVRDSMGVQGLAGPWPVRPKLLVALSGRPEDTSLIRATHRMAERRSATWRAVHIDTGSSSPEMRLELERSSQLVERLGGEVTVLAGQSRLQELLDYARRNNITTLVIGRPVHAPWRFWHRSLGKLLLREAGEFDLVVVAESERRKPIRLMKNPIRRLTHREWLLPTAVLSISMVLSLVIDRTMDLANISLVFLTGVLVTAAYTGTRAAMVTAVLSFLLYNFFFTEPRYSLAMVHRDQLLTVFFFFIVAMIGGQLAGRARRQLVALRASRDQTQQLLQLSRALSAAADHSTVRTTGISALADWLEVPTVYLESTTDKPELHITESHPGSVALDTTARQAAAWSYHHRKVSGHGSQTLASQRWRFIPLVDKETTSGIVGLALGDRDTSLIHDQETLVDTLINQFSMALTRTRLVNDLGAARLAEENERLRSALLSSVSHDLRTPLSSIIGAASSLRDLDQQLTAEDKRELLDSVLGESERLNRYIQNLLDMTRLGHGTLKIERDWVALSDLINAALKRLTSALGQVRVVRDIAPDLPLLYVHPALVEQALVNVIENAIRFSPISGSIFIHGKASSDELFISITDQGPGIPESEREQVFDMFFTGGEGDRGKHGSGLGLAICRGMIGAHAGSITAEQSPLGSGTRIMIRLPLMDSPHMEDDTEAQDES</sequence>
<keyword evidence="10 13" id="KW-1133">Transmembrane helix</keyword>
<accession>A0A1M7INM3</accession>
<dbReference type="InterPro" id="IPR003852">
    <property type="entry name" value="Sig_transdc_His_kinase_KdpD_N"/>
</dbReference>
<dbReference type="Gene3D" id="3.40.50.300">
    <property type="entry name" value="P-loop containing nucleotide triphosphate hydrolases"/>
    <property type="match status" value="1"/>
</dbReference>
<dbReference type="InterPro" id="IPR038318">
    <property type="entry name" value="KdpD_sf"/>
</dbReference>
<dbReference type="InterPro" id="IPR025201">
    <property type="entry name" value="KdpD_TM"/>
</dbReference>
<dbReference type="SUPFAM" id="SSF55874">
    <property type="entry name" value="ATPase domain of HSP90 chaperone/DNA topoisomerase II/histidine kinase"/>
    <property type="match status" value="1"/>
</dbReference>
<dbReference type="EMBL" id="BJXU01000077">
    <property type="protein sequence ID" value="GEN24121.1"/>
    <property type="molecule type" value="Genomic_DNA"/>
</dbReference>
<feature type="domain" description="Histidine kinase" evidence="14">
    <location>
        <begin position="670"/>
        <end position="887"/>
    </location>
</feature>
<keyword evidence="7" id="KW-0547">Nucleotide-binding</keyword>
<evidence type="ECO:0000313" key="18">
    <source>
        <dbReference type="Proteomes" id="UP000321726"/>
    </source>
</evidence>
<evidence type="ECO:0000256" key="2">
    <source>
        <dbReference type="ARBA" id="ARBA00004141"/>
    </source>
</evidence>
<dbReference type="GO" id="GO:0005737">
    <property type="term" value="C:cytoplasm"/>
    <property type="evidence" value="ECO:0007669"/>
    <property type="project" value="UniProtKB-ARBA"/>
</dbReference>
<dbReference type="Gene3D" id="1.10.287.130">
    <property type="match status" value="1"/>
</dbReference>
<dbReference type="InterPro" id="IPR003661">
    <property type="entry name" value="HisK_dim/P_dom"/>
</dbReference>
<comment type="catalytic activity">
    <reaction evidence="1">
        <text>ATP + protein L-histidine = ADP + protein N-phospho-L-histidine.</text>
        <dbReference type="EC" id="2.7.13.3"/>
    </reaction>
</comment>
<keyword evidence="9" id="KW-0067">ATP-binding</keyword>
<dbReference type="Gene3D" id="3.30.450.40">
    <property type="match status" value="1"/>
</dbReference>
<dbReference type="Proteomes" id="UP000184123">
    <property type="component" value="Unassembled WGS sequence"/>
</dbReference>
<gene>
    <name evidence="15" type="primary">kdpD</name>
    <name evidence="15" type="ORF">HCU01_20700</name>
    <name evidence="16" type="ORF">SAMN05660971_02913</name>
</gene>
<evidence type="ECO:0000313" key="17">
    <source>
        <dbReference type="Proteomes" id="UP000184123"/>
    </source>
</evidence>
<evidence type="ECO:0000313" key="15">
    <source>
        <dbReference type="EMBL" id="GEN24121.1"/>
    </source>
</evidence>
<keyword evidence="18" id="KW-1185">Reference proteome</keyword>
<dbReference type="SMART" id="SM00387">
    <property type="entry name" value="HATPase_c"/>
    <property type="match status" value="1"/>
</dbReference>
<feature type="transmembrane region" description="Helical" evidence="13">
    <location>
        <begin position="427"/>
        <end position="454"/>
    </location>
</feature>
<dbReference type="STRING" id="44933.SAMN05660971_02913"/>
<feature type="transmembrane region" description="Helical" evidence="13">
    <location>
        <begin position="398"/>
        <end position="415"/>
    </location>
</feature>
<dbReference type="InterPro" id="IPR036097">
    <property type="entry name" value="HisK_dim/P_sf"/>
</dbReference>
<dbReference type="InterPro" id="IPR052023">
    <property type="entry name" value="Histidine_kinase_KdpD"/>
</dbReference>
<feature type="transmembrane region" description="Helical" evidence="13">
    <location>
        <begin position="474"/>
        <end position="492"/>
    </location>
</feature>
<dbReference type="InterPro" id="IPR004358">
    <property type="entry name" value="Sig_transdc_His_kin-like_C"/>
</dbReference>
<evidence type="ECO:0000256" key="13">
    <source>
        <dbReference type="SAM" id="Phobius"/>
    </source>
</evidence>
<dbReference type="AlphaFoldDB" id="A0A1M7INM3"/>
<dbReference type="InterPro" id="IPR027417">
    <property type="entry name" value="P-loop_NTPase"/>
</dbReference>
<dbReference type="InterPro" id="IPR036890">
    <property type="entry name" value="HATPase_C_sf"/>
</dbReference>
<evidence type="ECO:0000256" key="9">
    <source>
        <dbReference type="ARBA" id="ARBA00022840"/>
    </source>
</evidence>
<evidence type="ECO:0000313" key="16">
    <source>
        <dbReference type="EMBL" id="SHM41987.1"/>
    </source>
</evidence>
<dbReference type="CDD" id="cd00082">
    <property type="entry name" value="HisKA"/>
    <property type="match status" value="1"/>
</dbReference>
<dbReference type="InterPro" id="IPR003594">
    <property type="entry name" value="HATPase_dom"/>
</dbReference>